<dbReference type="Pfam" id="PF00356">
    <property type="entry name" value="LacI"/>
    <property type="match status" value="1"/>
</dbReference>
<evidence type="ECO:0000313" key="6">
    <source>
        <dbReference type="Proteomes" id="UP000285266"/>
    </source>
</evidence>
<dbReference type="Pfam" id="PF13377">
    <property type="entry name" value="Peripla_BP_3"/>
    <property type="match status" value="1"/>
</dbReference>
<keyword evidence="2" id="KW-0238">DNA-binding</keyword>
<dbReference type="Proteomes" id="UP000285266">
    <property type="component" value="Unassembled WGS sequence"/>
</dbReference>
<dbReference type="RefSeq" id="WP_033512978.1">
    <property type="nucleotide sequence ID" value="NZ_JAKDJM010000075.1"/>
</dbReference>
<proteinExistence type="predicted"/>
<dbReference type="Gene3D" id="3.40.50.2300">
    <property type="match status" value="2"/>
</dbReference>
<evidence type="ECO:0000313" key="5">
    <source>
        <dbReference type="EMBL" id="ROT86826.1"/>
    </source>
</evidence>
<feature type="domain" description="HTH lacI-type" evidence="4">
    <location>
        <begin position="5"/>
        <end position="59"/>
    </location>
</feature>
<dbReference type="SUPFAM" id="SSF47413">
    <property type="entry name" value="lambda repressor-like DNA-binding domains"/>
    <property type="match status" value="1"/>
</dbReference>
<dbReference type="PANTHER" id="PTHR30146">
    <property type="entry name" value="LACI-RELATED TRANSCRIPTIONAL REPRESSOR"/>
    <property type="match status" value="1"/>
</dbReference>
<reference evidence="5 6" key="1">
    <citation type="submission" date="2018-07" db="EMBL/GenBank/DDBJ databases">
        <title>The role of parmesan cheese in vectoring bovine microbiota.</title>
        <authorList>
            <person name="Lugli G.A."/>
            <person name="Milani C."/>
        </authorList>
    </citation>
    <scope>NUCLEOTIDE SEQUENCE [LARGE SCALE GENOMIC DNA]</scope>
    <source>
        <strain evidence="5 6">BMONG18</strain>
    </source>
</reference>
<organism evidence="5 6">
    <name type="scientific">Bifidobacterium mongoliense</name>
    <dbReference type="NCBI Taxonomy" id="518643"/>
    <lineage>
        <taxon>Bacteria</taxon>
        <taxon>Bacillati</taxon>
        <taxon>Actinomycetota</taxon>
        <taxon>Actinomycetes</taxon>
        <taxon>Bifidobacteriales</taxon>
        <taxon>Bifidobacteriaceae</taxon>
        <taxon>Bifidobacterium</taxon>
    </lineage>
</organism>
<dbReference type="SUPFAM" id="SSF53822">
    <property type="entry name" value="Periplasmic binding protein-like I"/>
    <property type="match status" value="1"/>
</dbReference>
<dbReference type="CDD" id="cd01392">
    <property type="entry name" value="HTH_LacI"/>
    <property type="match status" value="1"/>
</dbReference>
<sequence>MDKKPTVYDVAREAGVSIATVSRSLRTPNAVRATTRQAIRTAIDRLGYVPSGSAQSLAARRTNSIALFLPTIDELDSLSDFELATVDEANMVIDRPTHHVVARYDSLYFDTVLRGCELEAWRQGLSLVVSLGMGHSDADISHVVNDVSGKVDGIIVLARSIPDHMLEALHRRRPLVMIASSPTAHEGEFDLVRVSNRKGMSALVGHLLDAHHVARIAYMTGPDDSPDSAKRYEGFCEALTLRGLNPAAAPIYRGQFSQRTAFDITSTLVEQDQLPEALICANDQMALGALTALRRAGIAVPDRVIVTGFDGITETDTSNPRLTTVKQPMLELGRAAVATLVKRVDTPDAPAMSTELPVTVLLRESSEGVLPDA</sequence>
<name>A0A423UDN7_9BIFI</name>
<dbReference type="CDD" id="cd06267">
    <property type="entry name" value="PBP1_LacI_sugar_binding-like"/>
    <property type="match status" value="1"/>
</dbReference>
<dbReference type="GO" id="GO:0000976">
    <property type="term" value="F:transcription cis-regulatory region binding"/>
    <property type="evidence" value="ECO:0007669"/>
    <property type="project" value="TreeGrafter"/>
</dbReference>
<evidence type="ECO:0000256" key="2">
    <source>
        <dbReference type="ARBA" id="ARBA00023125"/>
    </source>
</evidence>
<dbReference type="InterPro" id="IPR010982">
    <property type="entry name" value="Lambda_DNA-bd_dom_sf"/>
</dbReference>
<dbReference type="PANTHER" id="PTHR30146:SF109">
    <property type="entry name" value="HTH-TYPE TRANSCRIPTIONAL REGULATOR GALS"/>
    <property type="match status" value="1"/>
</dbReference>
<accession>A0A423UDN7</accession>
<keyword evidence="3" id="KW-0804">Transcription</keyword>
<dbReference type="SMART" id="SM00354">
    <property type="entry name" value="HTH_LACI"/>
    <property type="match status" value="1"/>
</dbReference>
<gene>
    <name evidence="5" type="ORF">BMONG18_1116</name>
</gene>
<dbReference type="PROSITE" id="PS50932">
    <property type="entry name" value="HTH_LACI_2"/>
    <property type="match status" value="1"/>
</dbReference>
<evidence type="ECO:0000256" key="3">
    <source>
        <dbReference type="ARBA" id="ARBA00023163"/>
    </source>
</evidence>
<dbReference type="AlphaFoldDB" id="A0A423UDN7"/>
<evidence type="ECO:0000256" key="1">
    <source>
        <dbReference type="ARBA" id="ARBA00023015"/>
    </source>
</evidence>
<dbReference type="Gene3D" id="1.10.260.40">
    <property type="entry name" value="lambda repressor-like DNA-binding domains"/>
    <property type="match status" value="1"/>
</dbReference>
<dbReference type="InterPro" id="IPR000843">
    <property type="entry name" value="HTH_LacI"/>
</dbReference>
<comment type="caution">
    <text evidence="5">The sequence shown here is derived from an EMBL/GenBank/DDBJ whole genome shotgun (WGS) entry which is preliminary data.</text>
</comment>
<dbReference type="GO" id="GO:0003700">
    <property type="term" value="F:DNA-binding transcription factor activity"/>
    <property type="evidence" value="ECO:0007669"/>
    <property type="project" value="TreeGrafter"/>
</dbReference>
<keyword evidence="1" id="KW-0805">Transcription regulation</keyword>
<dbReference type="InterPro" id="IPR046335">
    <property type="entry name" value="LacI/GalR-like_sensor"/>
</dbReference>
<dbReference type="EMBL" id="QRAJ01000005">
    <property type="protein sequence ID" value="ROT86826.1"/>
    <property type="molecule type" value="Genomic_DNA"/>
</dbReference>
<dbReference type="InterPro" id="IPR028082">
    <property type="entry name" value="Peripla_BP_I"/>
</dbReference>
<evidence type="ECO:0000259" key="4">
    <source>
        <dbReference type="PROSITE" id="PS50932"/>
    </source>
</evidence>
<protein>
    <submittedName>
        <fullName evidence="5">LacI family transcriptional regulator</fullName>
    </submittedName>
</protein>